<comment type="caution">
    <text evidence="1">The sequence shown here is derived from an EMBL/GenBank/DDBJ whole genome shotgun (WGS) entry which is preliminary data.</text>
</comment>
<dbReference type="EMBL" id="LKET01000016">
    <property type="protein sequence ID" value="KPU45888.1"/>
    <property type="molecule type" value="Genomic_DNA"/>
</dbReference>
<dbReference type="RefSeq" id="WP_054873507.1">
    <property type="nucleotide sequence ID" value="NZ_LKET01000016.1"/>
</dbReference>
<organism evidence="1 2">
    <name type="scientific">Oxobacter pfennigii</name>
    <dbReference type="NCBI Taxonomy" id="36849"/>
    <lineage>
        <taxon>Bacteria</taxon>
        <taxon>Bacillati</taxon>
        <taxon>Bacillota</taxon>
        <taxon>Clostridia</taxon>
        <taxon>Eubacteriales</taxon>
        <taxon>Clostridiaceae</taxon>
        <taxon>Oxobacter</taxon>
    </lineage>
</organism>
<sequence length="134" mass="15110">MLKEMVNKYYDKSYDLNCAETLLYAANEEYDLNMDKKALKIAAGFGGGMAVEGDCGALTGAIMALGVMFVEKQAHESDRIKTLTKEMIQKFNEKLKSVNCKELKSMYRNDEIRCTDIVYAAAEALDEIVSRERK</sequence>
<accession>A0A0N8NTV5</accession>
<proteinExistence type="predicted"/>
<dbReference type="Pfam" id="PF09719">
    <property type="entry name" value="C_GCAxxG_C_C"/>
    <property type="match status" value="1"/>
</dbReference>
<dbReference type="AlphaFoldDB" id="A0A0N8NTV5"/>
<name>A0A0N8NTV5_9CLOT</name>
<reference evidence="1 2" key="1">
    <citation type="submission" date="2015-09" db="EMBL/GenBank/DDBJ databases">
        <title>Genome sequence of Oxobacter pfennigii DSM 3222.</title>
        <authorList>
            <person name="Poehlein A."/>
            <person name="Bengelsdorf F.R."/>
            <person name="Schiel-Bengelsdorf B."/>
            <person name="Duerre P."/>
            <person name="Daniel R."/>
        </authorList>
    </citation>
    <scope>NUCLEOTIDE SEQUENCE [LARGE SCALE GENOMIC DNA]</scope>
    <source>
        <strain evidence="1 2">DSM 3222</strain>
    </source>
</reference>
<evidence type="ECO:0000313" key="2">
    <source>
        <dbReference type="Proteomes" id="UP000050326"/>
    </source>
</evidence>
<dbReference type="InterPro" id="IPR010181">
    <property type="entry name" value="CGCAxxGCC_motif"/>
</dbReference>
<dbReference type="NCBIfam" id="TIGR01909">
    <property type="entry name" value="C_GCAxxG_C_C"/>
    <property type="match status" value="1"/>
</dbReference>
<gene>
    <name evidence="1" type="ORF">OXPF_03560</name>
</gene>
<dbReference type="OrthoDB" id="45689at2"/>
<dbReference type="Proteomes" id="UP000050326">
    <property type="component" value="Unassembled WGS sequence"/>
</dbReference>
<dbReference type="STRING" id="36849.OXPF_03560"/>
<evidence type="ECO:0000313" key="1">
    <source>
        <dbReference type="EMBL" id="KPU45888.1"/>
    </source>
</evidence>
<keyword evidence="2" id="KW-1185">Reference proteome</keyword>
<protein>
    <submittedName>
        <fullName evidence="1">Putative redox-active protein</fullName>
    </submittedName>
</protein>